<keyword evidence="1" id="KW-0175">Coiled coil</keyword>
<organism evidence="4 5">
    <name type="scientific">Hyphobacterium lacteum</name>
    <dbReference type="NCBI Taxonomy" id="3116575"/>
    <lineage>
        <taxon>Bacteria</taxon>
        <taxon>Pseudomonadati</taxon>
        <taxon>Pseudomonadota</taxon>
        <taxon>Alphaproteobacteria</taxon>
        <taxon>Maricaulales</taxon>
        <taxon>Maricaulaceae</taxon>
        <taxon>Hyphobacterium</taxon>
    </lineage>
</organism>
<protein>
    <submittedName>
        <fullName evidence="4">Pentapeptide repeat-containing protein</fullName>
    </submittedName>
</protein>
<reference evidence="4 5" key="1">
    <citation type="submission" date="2024-01" db="EMBL/GenBank/DDBJ databases">
        <title>Hyphobacterium bacterium isolated from marine sediment.</title>
        <authorList>
            <person name="Zhao S."/>
        </authorList>
    </citation>
    <scope>NUCLEOTIDE SEQUENCE [LARGE SCALE GENOMIC DNA]</scope>
    <source>
        <strain evidence="5">HN65</strain>
    </source>
</reference>
<keyword evidence="3" id="KW-0732">Signal</keyword>
<evidence type="ECO:0000256" key="1">
    <source>
        <dbReference type="SAM" id="Coils"/>
    </source>
</evidence>
<dbReference type="PANTHER" id="PTHR14136">
    <property type="entry name" value="BTB_POZ DOMAIN-CONTAINING PROTEIN KCTD9"/>
    <property type="match status" value="1"/>
</dbReference>
<proteinExistence type="predicted"/>
<dbReference type="Pfam" id="PF00805">
    <property type="entry name" value="Pentapeptide"/>
    <property type="match status" value="3"/>
</dbReference>
<feature type="compositionally biased region" description="Pro residues" evidence="2">
    <location>
        <begin position="441"/>
        <end position="453"/>
    </location>
</feature>
<name>A0ABU7LLJ6_9PROT</name>
<dbReference type="Proteomes" id="UP001354971">
    <property type="component" value="Unassembled WGS sequence"/>
</dbReference>
<evidence type="ECO:0000313" key="4">
    <source>
        <dbReference type="EMBL" id="MEE2524800.1"/>
    </source>
</evidence>
<feature type="coiled-coil region" evidence="1">
    <location>
        <begin position="341"/>
        <end position="368"/>
    </location>
</feature>
<gene>
    <name evidence="4" type="ORF">V0U79_00345</name>
</gene>
<dbReference type="RefSeq" id="WP_330197468.1">
    <property type="nucleotide sequence ID" value="NZ_JAZDRP010000001.1"/>
</dbReference>
<accession>A0ABU7LLJ6</accession>
<dbReference type="InterPro" id="IPR051082">
    <property type="entry name" value="Pentapeptide-BTB/POZ_domain"/>
</dbReference>
<feature type="chain" id="PRO_5046478171" evidence="3">
    <location>
        <begin position="24"/>
        <end position="453"/>
    </location>
</feature>
<dbReference type="EMBL" id="JAZDRP010000001">
    <property type="protein sequence ID" value="MEE2524800.1"/>
    <property type="molecule type" value="Genomic_DNA"/>
</dbReference>
<feature type="region of interest" description="Disordered" evidence="2">
    <location>
        <begin position="429"/>
        <end position="453"/>
    </location>
</feature>
<dbReference type="PANTHER" id="PTHR14136:SF17">
    <property type="entry name" value="BTB_POZ DOMAIN-CONTAINING PROTEIN KCTD9"/>
    <property type="match status" value="1"/>
</dbReference>
<dbReference type="Gene3D" id="2.160.20.80">
    <property type="entry name" value="E3 ubiquitin-protein ligase SopA"/>
    <property type="match status" value="2"/>
</dbReference>
<evidence type="ECO:0000256" key="3">
    <source>
        <dbReference type="SAM" id="SignalP"/>
    </source>
</evidence>
<dbReference type="InterPro" id="IPR001646">
    <property type="entry name" value="5peptide_repeat"/>
</dbReference>
<keyword evidence="5" id="KW-1185">Reference proteome</keyword>
<comment type="caution">
    <text evidence="4">The sequence shown here is derived from an EMBL/GenBank/DDBJ whole genome shotgun (WGS) entry which is preliminary data.</text>
</comment>
<sequence length="453" mass="49823">MKEIARHILAGLCLIGVSGAARAGDEHPHRTITISGQCQSCDLARENLYGAEIIGATFIASDLNDANLNHSVQVETRFIGSSLNRADFTTSRLSGVMFQESELEGAVLVSLHGERLRFDGSIMTGVDLTDSLLILANFMETDLTDSSFVRTRLFNSRFDGATLDGANFTAANLPGAIMRGTEGRDVNFSEADMRGVDLSGAHFVRADFSGAVLQGARLEGTIMIEVTGLTPEALRDACSTAASQLPDGIELRDCSELPQRTTRAPEPRRPLRLSFTTSGPEQNVFIVRDAENVQRIEEIRAEQARAVAEFEAVRRSIVETRRAMVEAESILRDTEIDIGTRQELAAEIEEELREVREMEIELQVREADFADQMRSNPDMLRLVRQSGERLIFIDETGSHYPDPRSPSVVVNGNRYQLNGRYEWVFEMPASEPLGPKGPGEAPAPPPAPESTED</sequence>
<evidence type="ECO:0000256" key="2">
    <source>
        <dbReference type="SAM" id="MobiDB-lite"/>
    </source>
</evidence>
<evidence type="ECO:0000313" key="5">
    <source>
        <dbReference type="Proteomes" id="UP001354971"/>
    </source>
</evidence>
<feature type="compositionally biased region" description="Low complexity" evidence="2">
    <location>
        <begin position="431"/>
        <end position="440"/>
    </location>
</feature>
<feature type="signal peptide" evidence="3">
    <location>
        <begin position="1"/>
        <end position="23"/>
    </location>
</feature>
<dbReference type="SUPFAM" id="SSF141571">
    <property type="entry name" value="Pentapeptide repeat-like"/>
    <property type="match status" value="2"/>
</dbReference>